<feature type="transmembrane region" description="Helical" evidence="1">
    <location>
        <begin position="25"/>
        <end position="53"/>
    </location>
</feature>
<evidence type="ECO:0000313" key="2">
    <source>
        <dbReference type="EMBL" id="VDM05784.1"/>
    </source>
</evidence>
<organism evidence="4">
    <name type="scientific">Schistocephalus solidus</name>
    <name type="common">Tapeworm</name>
    <dbReference type="NCBI Taxonomy" id="70667"/>
    <lineage>
        <taxon>Eukaryota</taxon>
        <taxon>Metazoa</taxon>
        <taxon>Spiralia</taxon>
        <taxon>Lophotrochozoa</taxon>
        <taxon>Platyhelminthes</taxon>
        <taxon>Cestoda</taxon>
        <taxon>Eucestoda</taxon>
        <taxon>Diphyllobothriidea</taxon>
        <taxon>Diphyllobothriidae</taxon>
        <taxon>Schistocephalus</taxon>
    </lineage>
</organism>
<feature type="transmembrane region" description="Helical" evidence="1">
    <location>
        <begin position="133"/>
        <end position="151"/>
    </location>
</feature>
<proteinExistence type="predicted"/>
<evidence type="ECO:0000313" key="4">
    <source>
        <dbReference type="WBParaSite" id="SSLN_0002012701-mRNA-1"/>
    </source>
</evidence>
<dbReference type="EMBL" id="UYSU01047314">
    <property type="protein sequence ID" value="VDM05784.1"/>
    <property type="molecule type" value="Genomic_DNA"/>
</dbReference>
<evidence type="ECO:0000256" key="1">
    <source>
        <dbReference type="SAM" id="Phobius"/>
    </source>
</evidence>
<protein>
    <submittedName>
        <fullName evidence="4">Hexosyltransferase</fullName>
    </submittedName>
</protein>
<keyword evidence="3" id="KW-1185">Reference proteome</keyword>
<sequence length="205" mass="23806">MVRTPMSSLFALRRPRIHVECHPGFFHIGVLFLAILAVIGLYALGVVDVLLAAPFQEAEFLYRCSNGPITFQREMSSLAQTRSSFHPHFRYLHKPSAVCAHASHNRMEKLQAVVLIKSAVDHREHRNIIRTTWMSEVCFRIFLFFIFFLYFSKYLHIPTDNDRLHEVNHHSASTRWSCTYSQMRSSKFNSNTAEDLSYPDQQSRG</sequence>
<gene>
    <name evidence="2" type="ORF">SSLN_LOCUS19398</name>
</gene>
<name>A0A183TSF0_SCHSO</name>
<dbReference type="AlphaFoldDB" id="A0A183TSF0"/>
<keyword evidence="1" id="KW-1133">Transmembrane helix</keyword>
<reference evidence="4" key="1">
    <citation type="submission" date="2016-06" db="UniProtKB">
        <authorList>
            <consortium name="WormBaseParasite"/>
        </authorList>
    </citation>
    <scope>IDENTIFICATION</scope>
</reference>
<dbReference type="OrthoDB" id="10394500at2759"/>
<accession>A0A183TSF0</accession>
<reference evidence="2 3" key="2">
    <citation type="submission" date="2018-11" db="EMBL/GenBank/DDBJ databases">
        <authorList>
            <consortium name="Pathogen Informatics"/>
        </authorList>
    </citation>
    <scope>NUCLEOTIDE SEQUENCE [LARGE SCALE GENOMIC DNA]</scope>
    <source>
        <strain evidence="2 3">NST_G2</strain>
    </source>
</reference>
<evidence type="ECO:0000313" key="3">
    <source>
        <dbReference type="Proteomes" id="UP000275846"/>
    </source>
</evidence>
<dbReference type="Proteomes" id="UP000275846">
    <property type="component" value="Unassembled WGS sequence"/>
</dbReference>
<keyword evidence="1" id="KW-0812">Transmembrane</keyword>
<dbReference type="WBParaSite" id="SSLN_0002012701-mRNA-1">
    <property type="protein sequence ID" value="SSLN_0002012701-mRNA-1"/>
    <property type="gene ID" value="SSLN_0002012701"/>
</dbReference>
<keyword evidence="1" id="KW-0472">Membrane</keyword>